<sequence length="167" mass="17141">MPTLAVTGHMDLGADTVALVRRVLRRLFDEWGAGEEPLVGVSCLAAGADTVFAQVLLDAGGSLTALIPSRDYRAAHVPAEHTPDFDRLLAAADDVVVLPAERAGREAYDEANAALVARADLLVAIWDGAPPSGRGGGMADAVATARAAGVPVRLVWPPGAVRGSAEA</sequence>
<dbReference type="Proteomes" id="UP001499854">
    <property type="component" value="Unassembled WGS sequence"/>
</dbReference>
<dbReference type="Gene3D" id="3.40.50.450">
    <property type="match status" value="1"/>
</dbReference>
<protein>
    <submittedName>
        <fullName evidence="1">Uncharacterized protein</fullName>
    </submittedName>
</protein>
<dbReference type="InterPro" id="IPR010697">
    <property type="entry name" value="YspA"/>
</dbReference>
<dbReference type="PANTHER" id="PTHR38440">
    <property type="entry name" value="UPF0398 PROTEIN YPSA"/>
    <property type="match status" value="1"/>
</dbReference>
<dbReference type="PANTHER" id="PTHR38440:SF1">
    <property type="entry name" value="UPF0398 PROTEIN SPR0331"/>
    <property type="match status" value="1"/>
</dbReference>
<evidence type="ECO:0000313" key="1">
    <source>
        <dbReference type="EMBL" id="GAA1961107.1"/>
    </source>
</evidence>
<organism evidence="1 2">
    <name type="scientific">Catenulispora subtropica</name>
    <dbReference type="NCBI Taxonomy" id="450798"/>
    <lineage>
        <taxon>Bacteria</taxon>
        <taxon>Bacillati</taxon>
        <taxon>Actinomycetota</taxon>
        <taxon>Actinomycetes</taxon>
        <taxon>Catenulisporales</taxon>
        <taxon>Catenulisporaceae</taxon>
        <taxon>Catenulispora</taxon>
    </lineage>
</organism>
<keyword evidence="2" id="KW-1185">Reference proteome</keyword>
<dbReference type="SUPFAM" id="SSF102405">
    <property type="entry name" value="MCP/YpsA-like"/>
    <property type="match status" value="1"/>
</dbReference>
<dbReference type="EMBL" id="BAAAQM010000007">
    <property type="protein sequence ID" value="GAA1961107.1"/>
    <property type="molecule type" value="Genomic_DNA"/>
</dbReference>
<proteinExistence type="predicted"/>
<dbReference type="RefSeq" id="WP_344656394.1">
    <property type="nucleotide sequence ID" value="NZ_BAAAQM010000007.1"/>
</dbReference>
<name>A0ABP5CCY2_9ACTN</name>
<accession>A0ABP5CCY2</accession>
<comment type="caution">
    <text evidence="1">The sequence shown here is derived from an EMBL/GenBank/DDBJ whole genome shotgun (WGS) entry which is preliminary data.</text>
</comment>
<gene>
    <name evidence="1" type="ORF">GCM10009838_17030</name>
</gene>
<reference evidence="2" key="1">
    <citation type="journal article" date="2019" name="Int. J. Syst. Evol. Microbiol.">
        <title>The Global Catalogue of Microorganisms (GCM) 10K type strain sequencing project: providing services to taxonomists for standard genome sequencing and annotation.</title>
        <authorList>
            <consortium name="The Broad Institute Genomics Platform"/>
            <consortium name="The Broad Institute Genome Sequencing Center for Infectious Disease"/>
            <person name="Wu L."/>
            <person name="Ma J."/>
        </authorList>
    </citation>
    <scope>NUCLEOTIDE SEQUENCE [LARGE SCALE GENOMIC DNA]</scope>
    <source>
        <strain evidence="2">JCM 16013</strain>
    </source>
</reference>
<evidence type="ECO:0000313" key="2">
    <source>
        <dbReference type="Proteomes" id="UP001499854"/>
    </source>
</evidence>